<dbReference type="GO" id="GO:0005886">
    <property type="term" value="C:plasma membrane"/>
    <property type="evidence" value="ECO:0007669"/>
    <property type="project" value="UniProtKB-SubCell"/>
</dbReference>
<dbReference type="PROSITE" id="PS50928">
    <property type="entry name" value="ABC_TM1"/>
    <property type="match status" value="1"/>
</dbReference>
<evidence type="ECO:0000256" key="3">
    <source>
        <dbReference type="ARBA" id="ARBA00022475"/>
    </source>
</evidence>
<gene>
    <name evidence="9" type="ORF">FHS55_000617</name>
</gene>
<dbReference type="PANTHER" id="PTHR43163">
    <property type="entry name" value="DIPEPTIDE TRANSPORT SYSTEM PERMEASE PROTEIN DPPB-RELATED"/>
    <property type="match status" value="1"/>
</dbReference>
<evidence type="ECO:0000256" key="7">
    <source>
        <dbReference type="RuleBase" id="RU363032"/>
    </source>
</evidence>
<dbReference type="InterPro" id="IPR035906">
    <property type="entry name" value="MetI-like_sf"/>
</dbReference>
<dbReference type="Pfam" id="PF00528">
    <property type="entry name" value="BPD_transp_1"/>
    <property type="match status" value="1"/>
</dbReference>
<protein>
    <submittedName>
        <fullName evidence="9">Peptide/nickel transport system permease protein</fullName>
    </submittedName>
</protein>
<keyword evidence="2 7" id="KW-0813">Transport</keyword>
<keyword evidence="5 7" id="KW-1133">Transmembrane helix</keyword>
<feature type="transmembrane region" description="Helical" evidence="7">
    <location>
        <begin position="76"/>
        <end position="97"/>
    </location>
</feature>
<evidence type="ECO:0000256" key="6">
    <source>
        <dbReference type="ARBA" id="ARBA00023136"/>
    </source>
</evidence>
<dbReference type="AlphaFoldDB" id="A0A839Z511"/>
<dbReference type="SUPFAM" id="SSF161098">
    <property type="entry name" value="MetI-like"/>
    <property type="match status" value="1"/>
</dbReference>
<keyword evidence="3" id="KW-1003">Cell membrane</keyword>
<proteinExistence type="inferred from homology"/>
<dbReference type="EMBL" id="JACICD010000001">
    <property type="protein sequence ID" value="MBB3770031.1"/>
    <property type="molecule type" value="Genomic_DNA"/>
</dbReference>
<evidence type="ECO:0000313" key="10">
    <source>
        <dbReference type="Proteomes" id="UP000533469"/>
    </source>
</evidence>
<feature type="transmembrane region" description="Helical" evidence="7">
    <location>
        <begin position="218"/>
        <end position="244"/>
    </location>
</feature>
<reference evidence="9 10" key="1">
    <citation type="submission" date="2020-08" db="EMBL/GenBank/DDBJ databases">
        <title>Genomic Encyclopedia of Type Strains, Phase IV (KMG-IV): sequencing the most valuable type-strain genomes for metagenomic binning, comparative biology and taxonomic classification.</title>
        <authorList>
            <person name="Goeker M."/>
        </authorList>
    </citation>
    <scope>NUCLEOTIDE SEQUENCE [LARGE SCALE GENOMIC DNA]</scope>
    <source>
        <strain evidence="9 10">DSM 5895</strain>
    </source>
</reference>
<dbReference type="Gene3D" id="1.10.3720.10">
    <property type="entry name" value="MetI-like"/>
    <property type="match status" value="1"/>
</dbReference>
<keyword evidence="6 7" id="KW-0472">Membrane</keyword>
<sequence>MLKAIPGDLVDVIAGEGGAASPEYMDMLRAQFGLDRPDWAQFLAYVRQLGHFDLGYSFRHNMPISQLILDRLPATLLLIGAAVALAVGLGLLLGALAARFRGGLVDQAVSVFAAVVFATPVFWIGLMAIVLFAVQLRWFPLGGMTQIGGPPGVLGAVGDIAYHLVLPASTLSLAYLALYARVTRAAMGEVYDLDYVRTARAKGISEARIAIRHVLRNALLPVVTLSGLQLGSVLGGAVVVETVFSWPGMGRLAFEAVSDRDINLLLSLFLCNSLLVIVMSLVIDLLYGVLDPRVELAS</sequence>
<dbReference type="Proteomes" id="UP000533469">
    <property type="component" value="Unassembled WGS sequence"/>
</dbReference>
<keyword evidence="10" id="KW-1185">Reference proteome</keyword>
<feature type="transmembrane region" description="Helical" evidence="7">
    <location>
        <begin position="264"/>
        <end position="290"/>
    </location>
</feature>
<comment type="similarity">
    <text evidence="7">Belongs to the binding-protein-dependent transport system permease family.</text>
</comment>
<evidence type="ECO:0000313" key="9">
    <source>
        <dbReference type="EMBL" id="MBB3770031.1"/>
    </source>
</evidence>
<evidence type="ECO:0000259" key="8">
    <source>
        <dbReference type="PROSITE" id="PS50928"/>
    </source>
</evidence>
<keyword evidence="4 7" id="KW-0812">Transmembrane</keyword>
<accession>A0A839Z511</accession>
<feature type="transmembrane region" description="Helical" evidence="7">
    <location>
        <begin position="160"/>
        <end position="178"/>
    </location>
</feature>
<feature type="transmembrane region" description="Helical" evidence="7">
    <location>
        <begin position="109"/>
        <end position="134"/>
    </location>
</feature>
<dbReference type="PANTHER" id="PTHR43163:SF9">
    <property type="entry name" value="ABC TRANSPORTER PERMEASE PROTEIN"/>
    <property type="match status" value="1"/>
</dbReference>
<evidence type="ECO:0000256" key="5">
    <source>
        <dbReference type="ARBA" id="ARBA00022989"/>
    </source>
</evidence>
<name>A0A839Z511_9HYPH</name>
<feature type="domain" description="ABC transmembrane type-1" evidence="8">
    <location>
        <begin position="72"/>
        <end position="287"/>
    </location>
</feature>
<organism evidence="9 10">
    <name type="scientific">Ancylobacter tetraedralis</name>
    <dbReference type="NCBI Taxonomy" id="217068"/>
    <lineage>
        <taxon>Bacteria</taxon>
        <taxon>Pseudomonadati</taxon>
        <taxon>Pseudomonadota</taxon>
        <taxon>Alphaproteobacteria</taxon>
        <taxon>Hyphomicrobiales</taxon>
        <taxon>Xanthobacteraceae</taxon>
        <taxon>Ancylobacter</taxon>
    </lineage>
</organism>
<dbReference type="GO" id="GO:0055085">
    <property type="term" value="P:transmembrane transport"/>
    <property type="evidence" value="ECO:0007669"/>
    <property type="project" value="InterPro"/>
</dbReference>
<comment type="subcellular location">
    <subcellularLocation>
        <location evidence="1 7">Cell membrane</location>
        <topology evidence="1 7">Multi-pass membrane protein</topology>
    </subcellularLocation>
</comment>
<evidence type="ECO:0000256" key="4">
    <source>
        <dbReference type="ARBA" id="ARBA00022692"/>
    </source>
</evidence>
<comment type="caution">
    <text evidence="9">The sequence shown here is derived from an EMBL/GenBank/DDBJ whole genome shotgun (WGS) entry which is preliminary data.</text>
</comment>
<evidence type="ECO:0000256" key="1">
    <source>
        <dbReference type="ARBA" id="ARBA00004651"/>
    </source>
</evidence>
<evidence type="ECO:0000256" key="2">
    <source>
        <dbReference type="ARBA" id="ARBA00022448"/>
    </source>
</evidence>
<dbReference type="CDD" id="cd06261">
    <property type="entry name" value="TM_PBP2"/>
    <property type="match status" value="1"/>
</dbReference>
<dbReference type="InterPro" id="IPR000515">
    <property type="entry name" value="MetI-like"/>
</dbReference>